<comment type="caution">
    <text evidence="2">The sequence shown here is derived from an EMBL/GenBank/DDBJ whole genome shotgun (WGS) entry which is preliminary data.</text>
</comment>
<reference evidence="2" key="1">
    <citation type="thesis" date="2020" institute="ProQuest LLC" country="789 East Eisenhower Parkway, Ann Arbor, MI, USA">
        <title>Comparative Genomics and Chromosome Evolution.</title>
        <authorList>
            <person name="Mudd A.B."/>
        </authorList>
    </citation>
    <scope>NUCLEOTIDE SEQUENCE</scope>
    <source>
        <strain evidence="2">HN-11 Male</strain>
        <tissue evidence="2">Kidney and liver</tissue>
    </source>
</reference>
<evidence type="ECO:0000313" key="2">
    <source>
        <dbReference type="EMBL" id="KAG9461475.1"/>
    </source>
</evidence>
<keyword evidence="1" id="KW-0472">Membrane</keyword>
<accession>A0A8J6BE95</accession>
<dbReference type="AlphaFoldDB" id="A0A8J6BE95"/>
<keyword evidence="1" id="KW-1133">Transmembrane helix</keyword>
<feature type="transmembrane region" description="Helical" evidence="1">
    <location>
        <begin position="48"/>
        <end position="69"/>
    </location>
</feature>
<proteinExistence type="predicted"/>
<dbReference type="Proteomes" id="UP000770717">
    <property type="component" value="Unassembled WGS sequence"/>
</dbReference>
<evidence type="ECO:0000313" key="3">
    <source>
        <dbReference type="Proteomes" id="UP000770717"/>
    </source>
</evidence>
<keyword evidence="1" id="KW-0812">Transmembrane</keyword>
<dbReference type="EMBL" id="WNTK01020985">
    <property type="protein sequence ID" value="KAG9461475.1"/>
    <property type="molecule type" value="Genomic_DNA"/>
</dbReference>
<organism evidence="2 3">
    <name type="scientific">Eleutherodactylus coqui</name>
    <name type="common">Puerto Rican coqui</name>
    <dbReference type="NCBI Taxonomy" id="57060"/>
    <lineage>
        <taxon>Eukaryota</taxon>
        <taxon>Metazoa</taxon>
        <taxon>Chordata</taxon>
        <taxon>Craniata</taxon>
        <taxon>Vertebrata</taxon>
        <taxon>Euteleostomi</taxon>
        <taxon>Amphibia</taxon>
        <taxon>Batrachia</taxon>
        <taxon>Anura</taxon>
        <taxon>Neobatrachia</taxon>
        <taxon>Hyloidea</taxon>
        <taxon>Eleutherodactylidae</taxon>
        <taxon>Eleutherodactylinae</taxon>
        <taxon>Eleutherodactylus</taxon>
        <taxon>Eleutherodactylus</taxon>
    </lineage>
</organism>
<protein>
    <submittedName>
        <fullName evidence="2">Uncharacterized protein</fullName>
    </submittedName>
</protein>
<sequence>MLHWLPDPHMRSLARQTRIMMYTSVYPVLVNLSQLSPVCAWTNHAPSVVVWACTFLLGVVALVALRLHAGYRPVPSGRIVAAFYAIDWGIKKTILFAKMSSVAPSFY</sequence>
<name>A0A8J6BE95_ELECQ</name>
<keyword evidence="3" id="KW-1185">Reference proteome</keyword>
<evidence type="ECO:0000256" key="1">
    <source>
        <dbReference type="SAM" id="Phobius"/>
    </source>
</evidence>
<gene>
    <name evidence="2" type="ORF">GDO78_016744</name>
</gene>